<dbReference type="CDD" id="cd23944">
    <property type="entry name" value="USP_Rv2623_repeat1"/>
    <property type="match status" value="1"/>
</dbReference>
<feature type="domain" description="UspA" evidence="2">
    <location>
        <begin position="165"/>
        <end position="296"/>
    </location>
</feature>
<gene>
    <name evidence="3" type="ORF">H0P51_17755</name>
</gene>
<accession>A0A7D6DW96</accession>
<dbReference type="Gene3D" id="3.40.50.620">
    <property type="entry name" value="HUPs"/>
    <property type="match status" value="2"/>
</dbReference>
<dbReference type="PRINTS" id="PR01438">
    <property type="entry name" value="UNVRSLSTRESS"/>
</dbReference>
<dbReference type="PANTHER" id="PTHR46268">
    <property type="entry name" value="STRESS RESPONSE PROTEIN NHAX"/>
    <property type="match status" value="1"/>
</dbReference>
<organism evidence="3 4">
    <name type="scientific">Mycobacterium vicinigordonae</name>
    <dbReference type="NCBI Taxonomy" id="1719132"/>
    <lineage>
        <taxon>Bacteria</taxon>
        <taxon>Bacillati</taxon>
        <taxon>Actinomycetota</taxon>
        <taxon>Actinomycetes</taxon>
        <taxon>Mycobacteriales</taxon>
        <taxon>Mycobacteriaceae</taxon>
        <taxon>Mycobacterium</taxon>
    </lineage>
</organism>
<dbReference type="InterPro" id="IPR014729">
    <property type="entry name" value="Rossmann-like_a/b/a_fold"/>
</dbReference>
<dbReference type="InterPro" id="IPR006016">
    <property type="entry name" value="UspA"/>
</dbReference>
<keyword evidence="4" id="KW-1185">Reference proteome</keyword>
<feature type="domain" description="UspA" evidence="2">
    <location>
        <begin position="10"/>
        <end position="148"/>
    </location>
</feature>
<sequence length="298" mass="31509">MSTSPKQHGIVVGVDGSAESCAAVRWAAREAAMRNLPLTVVHMLNAFVPTFPQVPLPTGVAVWQEEDATRVLEDAVKLAQEEVDGDRDISIAMDLRCAPPMPTLIDMSQDAEMMVVGSHGRGAVGRTVLGSVSSGVLHGAACPVAVIRDYDQQAAHELQHVAAPVLVGIDGSPVSELATEIAFDEASYRGVDLVALHAWSDVDAADLPGLDWPVMSSAVEEVLAERLAGWQERYPDVSVHRVISGGRPAQALIDRAHTAQLVVLGSHGRGGLKRMLLGSVSNAVVHSIRTPTIVARPA</sequence>
<name>A0A7D6DW96_9MYCO</name>
<reference evidence="3 4" key="2">
    <citation type="submission" date="2020-07" db="EMBL/GenBank/DDBJ databases">
        <authorList>
            <person name="Yu X."/>
        </authorList>
    </citation>
    <scope>NUCLEOTIDE SEQUENCE [LARGE SCALE GENOMIC DNA]</scope>
    <source>
        <strain evidence="4">24</strain>
    </source>
</reference>
<dbReference type="Pfam" id="PF00582">
    <property type="entry name" value="Usp"/>
    <property type="match status" value="2"/>
</dbReference>
<evidence type="ECO:0000313" key="3">
    <source>
        <dbReference type="EMBL" id="QLL05669.1"/>
    </source>
</evidence>
<dbReference type="KEGG" id="mgor:H0P51_17755"/>
<evidence type="ECO:0000256" key="1">
    <source>
        <dbReference type="ARBA" id="ARBA00008791"/>
    </source>
</evidence>
<dbReference type="EMBL" id="CP059165">
    <property type="protein sequence ID" value="QLL05669.1"/>
    <property type="molecule type" value="Genomic_DNA"/>
</dbReference>
<proteinExistence type="inferred from homology"/>
<evidence type="ECO:0000313" key="4">
    <source>
        <dbReference type="Proteomes" id="UP000510682"/>
    </source>
</evidence>
<dbReference type="InterPro" id="IPR006015">
    <property type="entry name" value="Universal_stress_UspA"/>
</dbReference>
<dbReference type="RefSeq" id="WP_180914089.1">
    <property type="nucleotide sequence ID" value="NZ_CP059165.1"/>
</dbReference>
<reference evidence="4" key="1">
    <citation type="submission" date="2020-07" db="EMBL/GenBank/DDBJ databases">
        <title>Description of Mycobacterium gordonae subsp. intergordonae subsp.nov. and Mycobacterium gordonae subsp. gordonae subsp. nov.</title>
        <authorList>
            <person name="Yu X."/>
        </authorList>
    </citation>
    <scope>NUCLEOTIDE SEQUENCE [LARGE SCALE GENOMIC DNA]</scope>
    <source>
        <strain evidence="4">24</strain>
    </source>
</reference>
<dbReference type="SUPFAM" id="SSF52402">
    <property type="entry name" value="Adenine nucleotide alpha hydrolases-like"/>
    <property type="match status" value="2"/>
</dbReference>
<dbReference type="Proteomes" id="UP000510682">
    <property type="component" value="Chromosome"/>
</dbReference>
<dbReference type="PANTHER" id="PTHR46268:SF6">
    <property type="entry name" value="UNIVERSAL STRESS PROTEIN UP12"/>
    <property type="match status" value="1"/>
</dbReference>
<evidence type="ECO:0000259" key="2">
    <source>
        <dbReference type="Pfam" id="PF00582"/>
    </source>
</evidence>
<dbReference type="AlphaFoldDB" id="A0A7D6DW96"/>
<comment type="similarity">
    <text evidence="1">Belongs to the universal stress protein A family.</text>
</comment>
<protein>
    <submittedName>
        <fullName evidence="3">Universal stress protein</fullName>
    </submittedName>
</protein>
<reference evidence="4" key="3">
    <citation type="submission" date="2023-07" db="EMBL/GenBank/DDBJ databases">
        <title>Description of Mycobacterium gordonae subsp. intergordonae subsp.nov. and Mycobacterium gordonae subsp. gordonae subsp. nov.</title>
        <authorList>
            <person name="Huang H."/>
        </authorList>
    </citation>
    <scope>NUCLEOTIDE SEQUENCE [LARGE SCALE GENOMIC DNA]</scope>
    <source>
        <strain evidence="4">24</strain>
    </source>
</reference>